<keyword evidence="12" id="KW-0325">Glycoprotein</keyword>
<dbReference type="PANTHER" id="PTHR11036:SF17">
    <property type="entry name" value="SEMAPHORIN-4G"/>
    <property type="match status" value="1"/>
</dbReference>
<gene>
    <name evidence="18" type="primary">LOC107565799</name>
</gene>
<evidence type="ECO:0000256" key="15">
    <source>
        <dbReference type="SAM" id="Phobius"/>
    </source>
</evidence>
<keyword evidence="10 15" id="KW-0472">Membrane</keyword>
<keyword evidence="19" id="KW-1185">Reference proteome</keyword>
<evidence type="ECO:0000259" key="16">
    <source>
        <dbReference type="PROSITE" id="PS50835"/>
    </source>
</evidence>
<dbReference type="GO" id="GO:0071526">
    <property type="term" value="P:semaphorin-plexin signaling pathway"/>
    <property type="evidence" value="ECO:0007669"/>
    <property type="project" value="TreeGrafter"/>
</dbReference>
<evidence type="ECO:0000256" key="8">
    <source>
        <dbReference type="ARBA" id="ARBA00022902"/>
    </source>
</evidence>
<comment type="subcellular location">
    <subcellularLocation>
        <location evidence="1">Membrane</location>
        <topology evidence="1">Single-pass type I membrane protein</topology>
    </subcellularLocation>
</comment>
<dbReference type="GO" id="GO:0005886">
    <property type="term" value="C:plasma membrane"/>
    <property type="evidence" value="ECO:0007669"/>
    <property type="project" value="TreeGrafter"/>
</dbReference>
<dbReference type="Pfam" id="PF01437">
    <property type="entry name" value="PSI"/>
    <property type="match status" value="1"/>
</dbReference>
<evidence type="ECO:0000256" key="2">
    <source>
        <dbReference type="ARBA" id="ARBA00009492"/>
    </source>
</evidence>
<dbReference type="GO" id="GO:0001755">
    <property type="term" value="P:neural crest cell migration"/>
    <property type="evidence" value="ECO:0007669"/>
    <property type="project" value="TreeGrafter"/>
</dbReference>
<dbReference type="InterPro" id="IPR027231">
    <property type="entry name" value="Semaphorin"/>
</dbReference>
<dbReference type="Gene3D" id="3.30.1680.10">
    <property type="entry name" value="ligand-binding face of the semaphorins, domain 2"/>
    <property type="match status" value="1"/>
</dbReference>
<evidence type="ECO:0000256" key="11">
    <source>
        <dbReference type="ARBA" id="ARBA00023157"/>
    </source>
</evidence>
<dbReference type="InterPro" id="IPR036352">
    <property type="entry name" value="Semap_dom_sf"/>
</dbReference>
<dbReference type="InterPro" id="IPR015943">
    <property type="entry name" value="WD40/YVTN_repeat-like_dom_sf"/>
</dbReference>
<comment type="similarity">
    <text evidence="2">Belongs to the semaphorin family.</text>
</comment>
<dbReference type="Proteomes" id="UP000472262">
    <property type="component" value="Unassembled WGS sequence"/>
</dbReference>
<dbReference type="GO" id="GO:0030215">
    <property type="term" value="F:semaphorin receptor binding"/>
    <property type="evidence" value="ECO:0007669"/>
    <property type="project" value="InterPro"/>
</dbReference>
<evidence type="ECO:0000256" key="4">
    <source>
        <dbReference type="ARBA" id="ARBA00022553"/>
    </source>
</evidence>
<evidence type="ECO:0000256" key="7">
    <source>
        <dbReference type="ARBA" id="ARBA00022782"/>
    </source>
</evidence>
<dbReference type="SUPFAM" id="SSF101912">
    <property type="entry name" value="Sema domain"/>
    <property type="match status" value="1"/>
</dbReference>
<accession>A0A672N5R6</accession>
<evidence type="ECO:0000256" key="9">
    <source>
        <dbReference type="ARBA" id="ARBA00022989"/>
    </source>
</evidence>
<keyword evidence="9 15" id="KW-1133">Transmembrane helix</keyword>
<dbReference type="FunFam" id="3.30.1680.10:FF:000027">
    <property type="entry name" value="Sema domain, immunoglobulin domain (Ig), transmembrane domain (TM) and short cytoplasmic domain, (semaphorin) 4Ga"/>
    <property type="match status" value="1"/>
</dbReference>
<dbReference type="GO" id="GO:0007411">
    <property type="term" value="P:axon guidance"/>
    <property type="evidence" value="ECO:0007669"/>
    <property type="project" value="TreeGrafter"/>
</dbReference>
<dbReference type="Gene3D" id="2.60.40.10">
    <property type="entry name" value="Immunoglobulins"/>
    <property type="match status" value="1"/>
</dbReference>
<evidence type="ECO:0000256" key="10">
    <source>
        <dbReference type="ARBA" id="ARBA00023136"/>
    </source>
</evidence>
<keyword evidence="11" id="KW-1015">Disulfide bond</keyword>
<reference evidence="18" key="1">
    <citation type="submission" date="2025-08" db="UniProtKB">
        <authorList>
            <consortium name="Ensembl"/>
        </authorList>
    </citation>
    <scope>IDENTIFICATION</scope>
</reference>
<keyword evidence="4" id="KW-0597">Phosphoprotein</keyword>
<evidence type="ECO:0000313" key="19">
    <source>
        <dbReference type="Proteomes" id="UP000472262"/>
    </source>
</evidence>
<comment type="caution">
    <text evidence="14">Lacks conserved residue(s) required for the propagation of feature annotation.</text>
</comment>
<keyword evidence="13" id="KW-0393">Immunoglobulin domain</keyword>
<dbReference type="AlphaFoldDB" id="A0A672N5R6"/>
<feature type="transmembrane region" description="Helical" evidence="15">
    <location>
        <begin position="20"/>
        <end position="42"/>
    </location>
</feature>
<keyword evidence="5 15" id="KW-0812">Transmembrane</keyword>
<evidence type="ECO:0000256" key="3">
    <source>
        <dbReference type="ARBA" id="ARBA00022473"/>
    </source>
</evidence>
<evidence type="ECO:0000256" key="1">
    <source>
        <dbReference type="ARBA" id="ARBA00004479"/>
    </source>
</evidence>
<dbReference type="Ensembl" id="ENSSGRT00000048832.1">
    <property type="protein sequence ID" value="ENSSGRP00000045644.1"/>
    <property type="gene ID" value="ENSSGRG00000024490.1"/>
</dbReference>
<evidence type="ECO:0000256" key="14">
    <source>
        <dbReference type="PROSITE-ProRule" id="PRU00352"/>
    </source>
</evidence>
<evidence type="ECO:0000259" key="17">
    <source>
        <dbReference type="PROSITE" id="PS51004"/>
    </source>
</evidence>
<dbReference type="SUPFAM" id="SSF103575">
    <property type="entry name" value="Plexin repeat"/>
    <property type="match status" value="1"/>
</dbReference>
<evidence type="ECO:0000256" key="13">
    <source>
        <dbReference type="ARBA" id="ARBA00023319"/>
    </source>
</evidence>
<dbReference type="InterPro" id="IPR013783">
    <property type="entry name" value="Ig-like_fold"/>
</dbReference>
<sequence length="834" mass="94007">IWGLILPSLISIAHPSLMGLYVLVMFVPVFLTGSLSPFAGLLGCNHFRGAAVNYSSLLLEDGPGLLYVGAREAIYKLDTSNISDTSISLSLEWAASAEQKRQCLSKGKNNQTECYNHVRFLDRYNDTHLYTCGTHAFRPRCAYIDVARFTFVRFEEGKEKCPYDPTKGYTGFIIDGEMYSASQYEFRNISDIRRNFPFPNLRMDDSPTRWLLDFVGSALLRESINSSIGDDDKLYFFFTERNTEPTAYSSQTKVARVARVCKGDIGGQRSLQRKWMSFLKARLVCAIPDYELYFNCKHFNKNMSFTSHHSHFVLFLTARRNVKMSAVCQYSFRDVQTAFDGPYMELQDTKWREYTGEVPKPRPGSCITDQHRALLINSSRDLPDNVLNFTLRHALMSRQIQPVGGRPVLLQRSADYTKIAVKQVVDMDGRVYDMLFIGTDEGWLHRAVKIGDHVHIIEELQLFEEKQPINNMVISQKQNSIYVSAASGVVQVPLSSCERYTSCYDCVFARDPFCGWDGRACAEIAAYANRSSLIQDVQMGSRGCTNITSDGFVMHRTRAVMAGDDVLLQCEIRSNLATPHWTLNGQELEGYGVDFGYRTGTDGLLIIGAQNQQSGHYRCYTVENGVWVPVRSYMLLSPPPALLPSRPEFQTYRHMEAMYISLVAVLGGLCLVLTVVLLYVSFCARNSPNARKYSQQALSITTATERKRSSHFELKTISSHCNGRVEGRSRVMSRDGEFLQIVSADIQTTPSKEPPPAPPLPMPPPLPASEYANGLSATLPSVLRKMNGNSYVLLSQTDTEMTSPLYHSFTEELNKILEKRKHTQLDIQPDESSV</sequence>
<dbReference type="PROSITE" id="PS50835">
    <property type="entry name" value="IG_LIKE"/>
    <property type="match status" value="1"/>
</dbReference>
<dbReference type="GO" id="GO:0045499">
    <property type="term" value="F:chemorepellent activity"/>
    <property type="evidence" value="ECO:0007669"/>
    <property type="project" value="TreeGrafter"/>
</dbReference>
<dbReference type="SUPFAM" id="SSF48726">
    <property type="entry name" value="Immunoglobulin"/>
    <property type="match status" value="1"/>
</dbReference>
<dbReference type="InterPro" id="IPR002165">
    <property type="entry name" value="Plexin_repeat"/>
</dbReference>
<dbReference type="Pfam" id="PF01403">
    <property type="entry name" value="Sema"/>
    <property type="match status" value="1"/>
</dbReference>
<feature type="transmembrane region" description="Helical" evidence="15">
    <location>
        <begin position="659"/>
        <end position="682"/>
    </location>
</feature>
<dbReference type="InterPro" id="IPR001627">
    <property type="entry name" value="Semap_dom"/>
</dbReference>
<dbReference type="SMART" id="SM00423">
    <property type="entry name" value="PSI"/>
    <property type="match status" value="1"/>
</dbReference>
<dbReference type="PROSITE" id="PS51004">
    <property type="entry name" value="SEMA"/>
    <property type="match status" value="1"/>
</dbReference>
<keyword evidence="7" id="KW-0221">Differentiation</keyword>
<evidence type="ECO:0000256" key="5">
    <source>
        <dbReference type="ARBA" id="ARBA00022692"/>
    </source>
</evidence>
<dbReference type="Gene3D" id="2.130.10.10">
    <property type="entry name" value="YVTN repeat-like/Quinoprotein amine dehydrogenase"/>
    <property type="match status" value="1"/>
</dbReference>
<proteinExistence type="inferred from homology"/>
<evidence type="ECO:0000256" key="12">
    <source>
        <dbReference type="ARBA" id="ARBA00023180"/>
    </source>
</evidence>
<dbReference type="GO" id="GO:0030335">
    <property type="term" value="P:positive regulation of cell migration"/>
    <property type="evidence" value="ECO:0007669"/>
    <property type="project" value="TreeGrafter"/>
</dbReference>
<feature type="domain" description="Ig-like" evidence="16">
    <location>
        <begin position="563"/>
        <end position="619"/>
    </location>
</feature>
<protein>
    <submittedName>
        <fullName evidence="18">Semaphorin 4G</fullName>
    </submittedName>
</protein>
<name>A0A672N5R6_SINGR</name>
<dbReference type="FunFam" id="2.130.10.10:FF:000033">
    <property type="entry name" value="Semaphorin 4B"/>
    <property type="match status" value="1"/>
</dbReference>
<dbReference type="InterPro" id="IPR036179">
    <property type="entry name" value="Ig-like_dom_sf"/>
</dbReference>
<keyword evidence="3" id="KW-0217">Developmental protein</keyword>
<keyword evidence="6" id="KW-0732">Signal</keyword>
<dbReference type="PANTHER" id="PTHR11036">
    <property type="entry name" value="SEMAPHORIN"/>
    <property type="match status" value="1"/>
</dbReference>
<keyword evidence="8" id="KW-0524">Neurogenesis</keyword>
<dbReference type="InterPro" id="IPR016201">
    <property type="entry name" value="PSI"/>
</dbReference>
<evidence type="ECO:0000313" key="18">
    <source>
        <dbReference type="Ensembl" id="ENSSGRP00000045644.1"/>
    </source>
</evidence>
<evidence type="ECO:0000256" key="6">
    <source>
        <dbReference type="ARBA" id="ARBA00022729"/>
    </source>
</evidence>
<dbReference type="InterPro" id="IPR007110">
    <property type="entry name" value="Ig-like_dom"/>
</dbReference>
<dbReference type="SMART" id="SM00630">
    <property type="entry name" value="Sema"/>
    <property type="match status" value="1"/>
</dbReference>
<dbReference type="FunFam" id="2.60.40.10:FF:001170">
    <property type="entry name" value="Sema domain, immunoglobulin domain (Ig), short basic domain, secreted, (Semaphorin) 3F"/>
    <property type="match status" value="1"/>
</dbReference>
<feature type="domain" description="Sema" evidence="17">
    <location>
        <begin position="21"/>
        <end position="494"/>
    </location>
</feature>
<organism evidence="18 19">
    <name type="scientific">Sinocyclocheilus grahami</name>
    <name type="common">Dianchi golden-line fish</name>
    <name type="synonym">Barbus grahami</name>
    <dbReference type="NCBI Taxonomy" id="75366"/>
    <lineage>
        <taxon>Eukaryota</taxon>
        <taxon>Metazoa</taxon>
        <taxon>Chordata</taxon>
        <taxon>Craniata</taxon>
        <taxon>Vertebrata</taxon>
        <taxon>Euteleostomi</taxon>
        <taxon>Actinopterygii</taxon>
        <taxon>Neopterygii</taxon>
        <taxon>Teleostei</taxon>
        <taxon>Ostariophysi</taxon>
        <taxon>Cypriniformes</taxon>
        <taxon>Cyprinidae</taxon>
        <taxon>Cyprininae</taxon>
        <taxon>Sinocyclocheilus</taxon>
    </lineage>
</organism>
<reference evidence="18" key="2">
    <citation type="submission" date="2025-09" db="UniProtKB">
        <authorList>
            <consortium name="Ensembl"/>
        </authorList>
    </citation>
    <scope>IDENTIFICATION</scope>
</reference>